<evidence type="ECO:0000313" key="7">
    <source>
        <dbReference type="Proteomes" id="UP000000503"/>
    </source>
</evidence>
<dbReference type="Proteomes" id="UP000000503">
    <property type="component" value="Chromosome"/>
</dbReference>
<evidence type="ECO:0000256" key="3">
    <source>
        <dbReference type="ARBA" id="ARBA00022801"/>
    </source>
</evidence>
<dbReference type="OrthoDB" id="358818at2"/>
<dbReference type="STRING" id="744872.Spica_1159"/>
<dbReference type="PANTHER" id="PTHR46233">
    <property type="entry name" value="HYDROXYACYLGLUTATHIONE HYDROLASE GLOC"/>
    <property type="match status" value="1"/>
</dbReference>
<accession>F8F0G1</accession>
<dbReference type="KEGG" id="scd:Spica_1159"/>
<dbReference type="eggNOG" id="COG0491">
    <property type="taxonomic scope" value="Bacteria"/>
</dbReference>
<name>F8F0G1_GRAC1</name>
<evidence type="ECO:0000313" key="6">
    <source>
        <dbReference type="EMBL" id="AEJ19305.1"/>
    </source>
</evidence>
<evidence type="ECO:0000256" key="4">
    <source>
        <dbReference type="ARBA" id="ARBA00022833"/>
    </source>
</evidence>
<dbReference type="Gene3D" id="3.60.15.10">
    <property type="entry name" value="Ribonuclease Z/Hydroxyacylglutathione hydrolase-like"/>
    <property type="match status" value="1"/>
</dbReference>
<keyword evidence="2" id="KW-0479">Metal-binding</keyword>
<dbReference type="SMART" id="SM00849">
    <property type="entry name" value="Lactamase_B"/>
    <property type="match status" value="1"/>
</dbReference>
<dbReference type="GO" id="GO:0046872">
    <property type="term" value="F:metal ion binding"/>
    <property type="evidence" value="ECO:0007669"/>
    <property type="project" value="UniProtKB-KW"/>
</dbReference>
<feature type="domain" description="Metallo-beta-lactamase" evidence="5">
    <location>
        <begin position="50"/>
        <end position="202"/>
    </location>
</feature>
<sequence length="236" mass="26125">MKVYFHYCLYGFTNCYILGTEGNNNQATNSFNLDLVSLPSTNSKHSVSQSSQAFELKEAIIIDPGCIDEKIIEFIERNEYALRGIVITHDHLNHVHGLRTLKKIYDVPIYALNHEIAEHKTVLIKDGDVIKIGPFTVEVFSVPGHSADSAVFRIAHLLFTGDALTSGLIGSTNSSYGEALEISSLRSKILSLPGNYVVLPGHGPPSTLEAERRFNTGFEKRQSVTNKGLAFIKEFL</sequence>
<dbReference type="Pfam" id="PF00753">
    <property type="entry name" value="Lactamase_B"/>
    <property type="match status" value="1"/>
</dbReference>
<dbReference type="InterPro" id="IPR051453">
    <property type="entry name" value="MBL_Glyoxalase_II"/>
</dbReference>
<evidence type="ECO:0000256" key="2">
    <source>
        <dbReference type="ARBA" id="ARBA00022723"/>
    </source>
</evidence>
<proteinExistence type="predicted"/>
<evidence type="ECO:0000256" key="1">
    <source>
        <dbReference type="ARBA" id="ARBA00001947"/>
    </source>
</evidence>
<protein>
    <submittedName>
        <fullName evidence="6">Beta-lactamase domain protein</fullName>
    </submittedName>
</protein>
<comment type="cofactor">
    <cofactor evidence="1">
        <name>Zn(2+)</name>
        <dbReference type="ChEBI" id="CHEBI:29105"/>
    </cofactor>
</comment>
<reference evidence="7" key="1">
    <citation type="journal article" date="2013" name="Stand. Genomic Sci.">
        <title>Genome sequence of the thermophilic fresh-water bacterium Spirochaeta caldaria type strain (H1(T)), reclassification of Spirochaeta caldaria, Spirochaeta stenostrepta, and Spirochaeta zuelzerae in the genus Treponema as Treponema caldaria comb. nov., Treponema stenostrepta comb. nov., and Treponema zuelzerae comb. nov., and emendation of the genus Treponema.</title>
        <authorList>
            <person name="Abt B."/>
            <person name="Goker M."/>
            <person name="Scheuner C."/>
            <person name="Han C."/>
            <person name="Lu M."/>
            <person name="Misra M."/>
            <person name="Lapidus A."/>
            <person name="Nolan M."/>
            <person name="Lucas S."/>
            <person name="Hammon N."/>
            <person name="Deshpande S."/>
            <person name="Cheng J.F."/>
            <person name="Tapia R."/>
            <person name="Goodwin L.A."/>
            <person name="Pitluck S."/>
            <person name="Liolios K."/>
            <person name="Pagani I."/>
            <person name="Ivanova N."/>
            <person name="Mavromatis K."/>
            <person name="Mikhailova N."/>
            <person name="Huntemann M."/>
            <person name="Pati A."/>
            <person name="Chen A."/>
            <person name="Palaniappan K."/>
            <person name="Land M."/>
            <person name="Hauser L."/>
            <person name="Jeffries C.D."/>
            <person name="Rohde M."/>
            <person name="Spring S."/>
            <person name="Gronow S."/>
            <person name="Detter J.C."/>
            <person name="Bristow J."/>
            <person name="Eisen J.A."/>
            <person name="Markowitz V."/>
            <person name="Hugenholtz P."/>
            <person name="Kyrpides N.C."/>
            <person name="Woyke T."/>
            <person name="Klenk H.P."/>
        </authorList>
    </citation>
    <scope>NUCLEOTIDE SEQUENCE</scope>
    <source>
        <strain evidence="7">ATCC 51460 / DSM 7334 / H1</strain>
    </source>
</reference>
<dbReference type="InterPro" id="IPR036866">
    <property type="entry name" value="RibonucZ/Hydroxyglut_hydro"/>
</dbReference>
<dbReference type="CDD" id="cd06262">
    <property type="entry name" value="metallo-hydrolase-like_MBL-fold"/>
    <property type="match status" value="1"/>
</dbReference>
<dbReference type="SUPFAM" id="SSF56281">
    <property type="entry name" value="Metallo-hydrolase/oxidoreductase"/>
    <property type="match status" value="1"/>
</dbReference>
<dbReference type="PANTHER" id="PTHR46233:SF3">
    <property type="entry name" value="HYDROXYACYLGLUTATHIONE HYDROLASE GLOC"/>
    <property type="match status" value="1"/>
</dbReference>
<dbReference type="RefSeq" id="WP_013968616.1">
    <property type="nucleotide sequence ID" value="NC_015732.1"/>
</dbReference>
<keyword evidence="7" id="KW-1185">Reference proteome</keyword>
<dbReference type="InterPro" id="IPR001279">
    <property type="entry name" value="Metallo-B-lactamas"/>
</dbReference>
<dbReference type="AlphaFoldDB" id="F8F0G1"/>
<dbReference type="GO" id="GO:0016787">
    <property type="term" value="F:hydrolase activity"/>
    <property type="evidence" value="ECO:0007669"/>
    <property type="project" value="UniProtKB-KW"/>
</dbReference>
<organism evidence="6 7">
    <name type="scientific">Gracilinema caldarium (strain ATCC 51460 / DSM 7334 / H1)</name>
    <name type="common">Treponema caldarium</name>
    <dbReference type="NCBI Taxonomy" id="744872"/>
    <lineage>
        <taxon>Bacteria</taxon>
        <taxon>Pseudomonadati</taxon>
        <taxon>Spirochaetota</taxon>
        <taxon>Spirochaetia</taxon>
        <taxon>Spirochaetales</taxon>
        <taxon>Breznakiellaceae</taxon>
        <taxon>Gracilinema</taxon>
    </lineage>
</organism>
<evidence type="ECO:0000259" key="5">
    <source>
        <dbReference type="SMART" id="SM00849"/>
    </source>
</evidence>
<dbReference type="EMBL" id="CP002868">
    <property type="protein sequence ID" value="AEJ19305.1"/>
    <property type="molecule type" value="Genomic_DNA"/>
</dbReference>
<keyword evidence="4" id="KW-0862">Zinc</keyword>
<gene>
    <name evidence="6" type="ordered locus">Spica_1159</name>
</gene>
<keyword evidence="3" id="KW-0378">Hydrolase</keyword>
<dbReference type="HOGENOM" id="CLU_030571_5_4_12"/>